<evidence type="ECO:0000256" key="1">
    <source>
        <dbReference type="ARBA" id="ARBA00022490"/>
    </source>
</evidence>
<dbReference type="GO" id="GO:0005829">
    <property type="term" value="C:cytosol"/>
    <property type="evidence" value="ECO:0007669"/>
    <property type="project" value="TreeGrafter"/>
</dbReference>
<evidence type="ECO:0000256" key="2">
    <source>
        <dbReference type="ARBA" id="ARBA00022517"/>
    </source>
</evidence>
<dbReference type="InterPro" id="IPR012337">
    <property type="entry name" value="RNaseH-like_sf"/>
</dbReference>
<keyword evidence="3 5" id="KW-0540">Nuclease</keyword>
<proteinExistence type="inferred from homology"/>
<name>A0A0S7YCZ0_UNCT6</name>
<evidence type="ECO:0000256" key="4">
    <source>
        <dbReference type="ARBA" id="ARBA00022801"/>
    </source>
</evidence>
<gene>
    <name evidence="7" type="ORF">AMJ52_05700</name>
</gene>
<keyword evidence="1 5" id="KW-0963">Cytoplasm</keyword>
<dbReference type="PANTHER" id="PTHR33317:SF4">
    <property type="entry name" value="POLYNUCLEOTIDYL TRANSFERASE, RIBONUCLEASE H-LIKE SUPERFAMILY PROTEIN"/>
    <property type="match status" value="1"/>
</dbReference>
<evidence type="ECO:0000259" key="6">
    <source>
        <dbReference type="SMART" id="SM00732"/>
    </source>
</evidence>
<dbReference type="GO" id="GO:0004518">
    <property type="term" value="F:nuclease activity"/>
    <property type="evidence" value="ECO:0007669"/>
    <property type="project" value="UniProtKB-KW"/>
</dbReference>
<sequence length="135" mass="15091">MAIDYGEKRVGLAITDPLGIISQPFLTIEIKSQKELIKRLKFIIQENTVGLILVGNPLSHNGQATKMSRKIAVFVDELKKAVSVDVQLWDERFTSKYAVNTLKDVGLKKKGSKIDQIAASLMLEEYIKSQSSNRV</sequence>
<dbReference type="EMBL" id="LJNI01000064">
    <property type="protein sequence ID" value="KPJ72641.1"/>
    <property type="molecule type" value="Genomic_DNA"/>
</dbReference>
<keyword evidence="2 5" id="KW-0690">Ribosome biogenesis</keyword>
<protein>
    <recommendedName>
        <fullName evidence="5">Putative pre-16S rRNA nuclease</fullName>
        <ecNumber evidence="5">3.1.-.-</ecNumber>
    </recommendedName>
</protein>
<dbReference type="GO" id="GO:0016788">
    <property type="term" value="F:hydrolase activity, acting on ester bonds"/>
    <property type="evidence" value="ECO:0007669"/>
    <property type="project" value="UniProtKB-UniRule"/>
</dbReference>
<accession>A0A0S7YCZ0</accession>
<dbReference type="InterPro" id="IPR006641">
    <property type="entry name" value="YqgF/RNaseH-like_dom"/>
</dbReference>
<comment type="subcellular location">
    <subcellularLocation>
        <location evidence="5">Cytoplasm</location>
    </subcellularLocation>
</comment>
<dbReference type="GO" id="GO:0000967">
    <property type="term" value="P:rRNA 5'-end processing"/>
    <property type="evidence" value="ECO:0007669"/>
    <property type="project" value="UniProtKB-UniRule"/>
</dbReference>
<evidence type="ECO:0000256" key="5">
    <source>
        <dbReference type="HAMAP-Rule" id="MF_00651"/>
    </source>
</evidence>
<dbReference type="InterPro" id="IPR005227">
    <property type="entry name" value="YqgF"/>
</dbReference>
<dbReference type="AlphaFoldDB" id="A0A0S7YCZ0"/>
<keyword evidence="4 5" id="KW-0378">Hydrolase</keyword>
<dbReference type="Proteomes" id="UP000051012">
    <property type="component" value="Unassembled WGS sequence"/>
</dbReference>
<dbReference type="CDD" id="cd16964">
    <property type="entry name" value="YqgF"/>
    <property type="match status" value="1"/>
</dbReference>
<comment type="caution">
    <text evidence="7">The sequence shown here is derived from an EMBL/GenBank/DDBJ whole genome shotgun (WGS) entry which is preliminary data.</text>
</comment>
<evidence type="ECO:0000313" key="7">
    <source>
        <dbReference type="EMBL" id="KPJ72641.1"/>
    </source>
</evidence>
<comment type="similarity">
    <text evidence="5">Belongs to the YqgF HJR family.</text>
</comment>
<feature type="domain" description="YqgF/RNase H-like" evidence="6">
    <location>
        <begin position="1"/>
        <end position="98"/>
    </location>
</feature>
<dbReference type="SMART" id="SM00732">
    <property type="entry name" value="YqgFc"/>
    <property type="match status" value="1"/>
</dbReference>
<dbReference type="Pfam" id="PF03652">
    <property type="entry name" value="RuvX"/>
    <property type="match status" value="1"/>
</dbReference>
<dbReference type="EC" id="3.1.-.-" evidence="5"/>
<dbReference type="InterPro" id="IPR037027">
    <property type="entry name" value="YqgF/RNaseH-like_dom_sf"/>
</dbReference>
<reference evidence="7 8" key="1">
    <citation type="journal article" date="2015" name="Microbiome">
        <title>Genomic resolution of linkages in carbon, nitrogen, and sulfur cycling among widespread estuary sediment bacteria.</title>
        <authorList>
            <person name="Baker B.J."/>
            <person name="Lazar C.S."/>
            <person name="Teske A.P."/>
            <person name="Dick G.J."/>
        </authorList>
    </citation>
    <scope>NUCLEOTIDE SEQUENCE [LARGE SCALE GENOMIC DNA]</scope>
    <source>
        <strain evidence="7">DG_78</strain>
    </source>
</reference>
<organism evidence="7 8">
    <name type="scientific">candidate division TA06 bacterium DG_78</name>
    <dbReference type="NCBI Taxonomy" id="1703772"/>
    <lineage>
        <taxon>Bacteria</taxon>
        <taxon>Bacteria division TA06</taxon>
    </lineage>
</organism>
<dbReference type="SUPFAM" id="SSF53098">
    <property type="entry name" value="Ribonuclease H-like"/>
    <property type="match status" value="1"/>
</dbReference>
<evidence type="ECO:0000256" key="3">
    <source>
        <dbReference type="ARBA" id="ARBA00022722"/>
    </source>
</evidence>
<dbReference type="Gene3D" id="3.30.420.140">
    <property type="entry name" value="YqgF/RNase H-like domain"/>
    <property type="match status" value="1"/>
</dbReference>
<evidence type="ECO:0000313" key="8">
    <source>
        <dbReference type="Proteomes" id="UP000051012"/>
    </source>
</evidence>
<dbReference type="NCBIfam" id="TIGR00250">
    <property type="entry name" value="RNAse_H_YqgF"/>
    <property type="match status" value="1"/>
</dbReference>
<dbReference type="PANTHER" id="PTHR33317">
    <property type="entry name" value="POLYNUCLEOTIDYL TRANSFERASE, RIBONUCLEASE H-LIKE SUPERFAMILY PROTEIN"/>
    <property type="match status" value="1"/>
</dbReference>
<dbReference type="HAMAP" id="MF_00651">
    <property type="entry name" value="Nuclease_YqgF"/>
    <property type="match status" value="1"/>
</dbReference>
<comment type="function">
    <text evidence="5">Could be a nuclease involved in processing of the 5'-end of pre-16S rRNA.</text>
</comment>